<organism evidence="1 2">
    <name type="scientific">Scyliorhinus torazame</name>
    <name type="common">Cloudy catshark</name>
    <name type="synonym">Catulus torazame</name>
    <dbReference type="NCBI Taxonomy" id="75743"/>
    <lineage>
        <taxon>Eukaryota</taxon>
        <taxon>Metazoa</taxon>
        <taxon>Chordata</taxon>
        <taxon>Craniata</taxon>
        <taxon>Vertebrata</taxon>
        <taxon>Chondrichthyes</taxon>
        <taxon>Elasmobranchii</taxon>
        <taxon>Galeomorphii</taxon>
        <taxon>Galeoidea</taxon>
        <taxon>Carcharhiniformes</taxon>
        <taxon>Scyliorhinidae</taxon>
        <taxon>Scyliorhinus</taxon>
    </lineage>
</organism>
<comment type="caution">
    <text evidence="1">The sequence shown here is derived from an EMBL/GenBank/DDBJ whole genome shotgun (WGS) entry which is preliminary data.</text>
</comment>
<protein>
    <submittedName>
        <fullName evidence="1">Uncharacterized protein</fullName>
    </submittedName>
</protein>
<feature type="non-terminal residue" evidence="1">
    <location>
        <position position="57"/>
    </location>
</feature>
<reference evidence="1 2" key="1">
    <citation type="journal article" date="2018" name="Nat. Ecol. Evol.">
        <title>Shark genomes provide insights into elasmobranch evolution and the origin of vertebrates.</title>
        <authorList>
            <person name="Hara Y"/>
            <person name="Yamaguchi K"/>
            <person name="Onimaru K"/>
            <person name="Kadota M"/>
            <person name="Koyanagi M"/>
            <person name="Keeley SD"/>
            <person name="Tatsumi K"/>
            <person name="Tanaka K"/>
            <person name="Motone F"/>
            <person name="Kageyama Y"/>
            <person name="Nozu R"/>
            <person name="Adachi N"/>
            <person name="Nishimura O"/>
            <person name="Nakagawa R"/>
            <person name="Tanegashima C"/>
            <person name="Kiyatake I"/>
            <person name="Matsumoto R"/>
            <person name="Murakumo K"/>
            <person name="Nishida K"/>
            <person name="Terakita A"/>
            <person name="Kuratani S"/>
            <person name="Sato K"/>
            <person name="Hyodo S Kuraku.S."/>
        </authorList>
    </citation>
    <scope>NUCLEOTIDE SEQUENCE [LARGE SCALE GENOMIC DNA]</scope>
</reference>
<dbReference type="AlphaFoldDB" id="A0A401QJL7"/>
<sequence length="57" mass="6768">MIIIHVVRSVVHDYYRRGVERGPRLLSTWCVAWSEITIHVVWSVVQDYYPRGEERGP</sequence>
<proteinExistence type="predicted"/>
<evidence type="ECO:0000313" key="1">
    <source>
        <dbReference type="EMBL" id="GCB85566.1"/>
    </source>
</evidence>
<evidence type="ECO:0000313" key="2">
    <source>
        <dbReference type="Proteomes" id="UP000288216"/>
    </source>
</evidence>
<keyword evidence="2" id="KW-1185">Reference proteome</keyword>
<dbReference type="EMBL" id="BFAA01174280">
    <property type="protein sequence ID" value="GCB85566.1"/>
    <property type="molecule type" value="Genomic_DNA"/>
</dbReference>
<accession>A0A401QJL7</accession>
<dbReference type="Proteomes" id="UP000288216">
    <property type="component" value="Unassembled WGS sequence"/>
</dbReference>
<name>A0A401QJL7_SCYTO</name>
<gene>
    <name evidence="1" type="ORF">scyTo_0026237</name>
</gene>